<dbReference type="EMBL" id="BTGU01000004">
    <property type="protein sequence ID" value="GMN34255.1"/>
    <property type="molecule type" value="Genomic_DNA"/>
</dbReference>
<evidence type="ECO:0000256" key="6">
    <source>
        <dbReference type="SAM" id="MobiDB-lite"/>
    </source>
</evidence>
<sequence length="618" mass="67310">MDFSLASFESRVGPTQSRPESGGPDDNHHQQQQQQRSVVGSGYAKQQRPELEEHERRISKLAKTIDLSTANPNKPTLLMQFPQGSCSDNFVNPLPRSDNNNISVVFSSDNALNQHAQMLSFSSRKPVEANIAPSNLTLPYYQRMLPSLYSRYAGYGGGGRLNTSMHGDYSRIRGPFTPSQWIELEHQALIYKCLSSNVPVPSHLLLPLKNSLSSSSLSPLPRWASLQLGYSDNTDPEPGRCRRTDGKKWRCSRDAVADQKYCERHINRGRPRSRKPVEGQTGHAATGTDAATTSSVEVPPPITSSVSTTMSSALPVGGSSNSLTTITTSTTDAPLVNRMQDLGGLSVMSSSSTVNLKSDEFTFDILNQEIITPEESSRSEFGHVSTDSLLNPSQESSYIDSKSYDASPFLDFIGQDTGDQYQLRHFIDVWPNDTSEHSAIAWPAELKSDWTKLSMSIPMTSSDFSSSSNSSKHRDNLVLSPLRLSREFEPTLMSLAGSDYLAQNEIKWVPTSWAAASDCSVGGPLGEALTNSSGYEKAYKNYPSSSSSLNLLTDGWDGSPQVGSSPTGVLQTSTFCSLSNSSSESSPRGEYKRNYIVGASIYDDVLGTPLASTSVPSL</sequence>
<dbReference type="GO" id="GO:0099402">
    <property type="term" value="P:plant organ development"/>
    <property type="evidence" value="ECO:0007669"/>
    <property type="project" value="UniProtKB-ARBA"/>
</dbReference>
<feature type="compositionally biased region" description="Polar residues" evidence="6">
    <location>
        <begin position="303"/>
        <end position="312"/>
    </location>
</feature>
<dbReference type="Proteomes" id="UP001187192">
    <property type="component" value="Unassembled WGS sequence"/>
</dbReference>
<organism evidence="9 10">
    <name type="scientific">Ficus carica</name>
    <name type="common">Common fig</name>
    <dbReference type="NCBI Taxonomy" id="3494"/>
    <lineage>
        <taxon>Eukaryota</taxon>
        <taxon>Viridiplantae</taxon>
        <taxon>Streptophyta</taxon>
        <taxon>Embryophyta</taxon>
        <taxon>Tracheophyta</taxon>
        <taxon>Spermatophyta</taxon>
        <taxon>Magnoliopsida</taxon>
        <taxon>eudicotyledons</taxon>
        <taxon>Gunneridae</taxon>
        <taxon>Pentapetalae</taxon>
        <taxon>rosids</taxon>
        <taxon>fabids</taxon>
        <taxon>Rosales</taxon>
        <taxon>Moraceae</taxon>
        <taxon>Ficeae</taxon>
        <taxon>Ficus</taxon>
    </lineage>
</organism>
<feature type="domain" description="QLQ" evidence="7">
    <location>
        <begin position="175"/>
        <end position="210"/>
    </location>
</feature>
<dbReference type="GO" id="GO:0005634">
    <property type="term" value="C:nucleus"/>
    <property type="evidence" value="ECO:0007669"/>
    <property type="project" value="UniProtKB-SubCell"/>
</dbReference>
<gene>
    <name evidence="9" type="ORF">TIFTF001_004585</name>
</gene>
<keyword evidence="5" id="KW-0805">Transcription regulation</keyword>
<dbReference type="PANTHER" id="PTHR31602">
    <property type="entry name" value="GROWTH-REGULATING FACTOR 5"/>
    <property type="match status" value="1"/>
</dbReference>
<dbReference type="Pfam" id="PF08880">
    <property type="entry name" value="QLQ"/>
    <property type="match status" value="1"/>
</dbReference>
<feature type="short sequence motif" description="Bipartite nuclear localization signal" evidence="4">
    <location>
        <begin position="240"/>
        <end position="250"/>
    </location>
</feature>
<dbReference type="InterPro" id="IPR014978">
    <property type="entry name" value="Gln-Leu-Gln_QLQ"/>
</dbReference>
<comment type="function">
    <text evidence="5">Transcription activator.</text>
</comment>
<dbReference type="GO" id="GO:0005524">
    <property type="term" value="F:ATP binding"/>
    <property type="evidence" value="ECO:0007669"/>
    <property type="project" value="UniProtKB-UniRule"/>
</dbReference>
<protein>
    <recommendedName>
        <fullName evidence="5">Growth-regulating factor</fullName>
    </recommendedName>
</protein>
<evidence type="ECO:0000256" key="3">
    <source>
        <dbReference type="ARBA" id="ARBA00023242"/>
    </source>
</evidence>
<evidence type="ECO:0000256" key="4">
    <source>
        <dbReference type="PROSITE-ProRule" id="PRU01002"/>
    </source>
</evidence>
<dbReference type="GO" id="GO:0006355">
    <property type="term" value="P:regulation of DNA-templated transcription"/>
    <property type="evidence" value="ECO:0007669"/>
    <property type="project" value="InterPro"/>
</dbReference>
<feature type="region of interest" description="Disordered" evidence="6">
    <location>
        <begin position="265"/>
        <end position="319"/>
    </location>
</feature>
<keyword evidence="10" id="KW-1185">Reference proteome</keyword>
<keyword evidence="5" id="KW-0010">Activator</keyword>
<feature type="region of interest" description="Disordered" evidence="6">
    <location>
        <begin position="1"/>
        <end position="54"/>
    </location>
</feature>
<dbReference type="InterPro" id="IPR031137">
    <property type="entry name" value="GRF"/>
</dbReference>
<evidence type="ECO:0000313" key="10">
    <source>
        <dbReference type="Proteomes" id="UP001187192"/>
    </source>
</evidence>
<reference evidence="9" key="1">
    <citation type="submission" date="2023-07" db="EMBL/GenBank/DDBJ databases">
        <title>draft genome sequence of fig (Ficus carica).</title>
        <authorList>
            <person name="Takahashi T."/>
            <person name="Nishimura K."/>
        </authorList>
    </citation>
    <scope>NUCLEOTIDE SEQUENCE</scope>
</reference>
<dbReference type="Gramene" id="FCD_00006115-RA">
    <property type="protein sequence ID" value="FCD_00006115-RA:cds"/>
    <property type="gene ID" value="FCD_00006115"/>
</dbReference>
<comment type="subcellular location">
    <subcellularLocation>
        <location evidence="1 4 5">Nucleus</location>
    </subcellularLocation>
</comment>
<keyword evidence="5" id="KW-0804">Transcription</keyword>
<evidence type="ECO:0000256" key="1">
    <source>
        <dbReference type="ARBA" id="ARBA00004123"/>
    </source>
</evidence>
<feature type="compositionally biased region" description="Low complexity" evidence="6">
    <location>
        <begin position="279"/>
        <end position="293"/>
    </location>
</feature>
<comment type="caution">
    <text evidence="9">The sequence shown here is derived from an EMBL/GenBank/DDBJ whole genome shotgun (WGS) entry which is preliminary data.</text>
</comment>
<evidence type="ECO:0000256" key="5">
    <source>
        <dbReference type="RuleBase" id="RU367127"/>
    </source>
</evidence>
<evidence type="ECO:0000313" key="9">
    <source>
        <dbReference type="EMBL" id="GMN34255.1"/>
    </source>
</evidence>
<keyword evidence="3 4" id="KW-0539">Nucleus</keyword>
<evidence type="ECO:0000256" key="2">
    <source>
        <dbReference type="ARBA" id="ARBA00008122"/>
    </source>
</evidence>
<feature type="domain" description="WRC" evidence="8">
    <location>
        <begin position="235"/>
        <end position="279"/>
    </location>
</feature>
<dbReference type="Pfam" id="PF08879">
    <property type="entry name" value="WRC"/>
    <property type="match status" value="1"/>
</dbReference>
<feature type="short sequence motif" description="Bipartite nuclear localization signal" evidence="4">
    <location>
        <begin position="268"/>
        <end position="275"/>
    </location>
</feature>
<comment type="similarity">
    <text evidence="2 5">Belongs to the GRF family.</text>
</comment>
<dbReference type="GO" id="GO:0006351">
    <property type="term" value="P:DNA-templated transcription"/>
    <property type="evidence" value="ECO:0007669"/>
    <property type="project" value="UniProtKB-UniRule"/>
</dbReference>
<evidence type="ECO:0000259" key="7">
    <source>
        <dbReference type="PROSITE" id="PS51666"/>
    </source>
</evidence>
<dbReference type="AlphaFoldDB" id="A0AA88CW90"/>
<dbReference type="InterPro" id="IPR014977">
    <property type="entry name" value="WRC_dom"/>
</dbReference>
<dbReference type="PANTHER" id="PTHR31602:SF42">
    <property type="entry name" value="GROWTH-REGULATING FACTOR 2"/>
    <property type="match status" value="1"/>
</dbReference>
<dbReference type="SMART" id="SM00951">
    <property type="entry name" value="QLQ"/>
    <property type="match status" value="1"/>
</dbReference>
<evidence type="ECO:0000259" key="8">
    <source>
        <dbReference type="PROSITE" id="PS51667"/>
    </source>
</evidence>
<dbReference type="PROSITE" id="PS51666">
    <property type="entry name" value="QLQ"/>
    <property type="match status" value="1"/>
</dbReference>
<name>A0AA88CW90_FICCA</name>
<dbReference type="PROSITE" id="PS51667">
    <property type="entry name" value="WRC"/>
    <property type="match status" value="1"/>
</dbReference>
<proteinExistence type="inferred from homology"/>
<comment type="domain">
    <text evidence="5">The QLQ domain and WRC domain may be involved in protein-protein interaction and DNA-binding, respectively.</text>
</comment>
<accession>A0AA88CW90</accession>